<keyword evidence="2" id="KW-1185">Reference proteome</keyword>
<comment type="caution">
    <text evidence="1">The sequence shown here is derived from an EMBL/GenBank/DDBJ whole genome shotgun (WGS) entry which is preliminary data.</text>
</comment>
<protein>
    <submittedName>
        <fullName evidence="1">Uncharacterized protein</fullName>
    </submittedName>
</protein>
<dbReference type="AlphaFoldDB" id="A0AAV4QSP4"/>
<evidence type="ECO:0000313" key="2">
    <source>
        <dbReference type="Proteomes" id="UP001054837"/>
    </source>
</evidence>
<organism evidence="1 2">
    <name type="scientific">Caerostris darwini</name>
    <dbReference type="NCBI Taxonomy" id="1538125"/>
    <lineage>
        <taxon>Eukaryota</taxon>
        <taxon>Metazoa</taxon>
        <taxon>Ecdysozoa</taxon>
        <taxon>Arthropoda</taxon>
        <taxon>Chelicerata</taxon>
        <taxon>Arachnida</taxon>
        <taxon>Araneae</taxon>
        <taxon>Araneomorphae</taxon>
        <taxon>Entelegynae</taxon>
        <taxon>Araneoidea</taxon>
        <taxon>Araneidae</taxon>
        <taxon>Caerostris</taxon>
    </lineage>
</organism>
<reference evidence="1 2" key="1">
    <citation type="submission" date="2021-06" db="EMBL/GenBank/DDBJ databases">
        <title>Caerostris darwini draft genome.</title>
        <authorList>
            <person name="Kono N."/>
            <person name="Arakawa K."/>
        </authorList>
    </citation>
    <scope>NUCLEOTIDE SEQUENCE [LARGE SCALE GENOMIC DNA]</scope>
</reference>
<dbReference type="EMBL" id="BPLQ01004902">
    <property type="protein sequence ID" value="GIY11346.1"/>
    <property type="molecule type" value="Genomic_DNA"/>
</dbReference>
<sequence>MTDRHPCIDHLVFPGGCHQPCGSISSIVTTISISLTKVFGARNEYIENAFISNRVIGSRILNNGMRVMNSSPTNLFPDMESSHFSSSALVILLEPTFSELERTSLLFLLDLVLEWLSCKWLSSSTLPMLPSLEPRDMTPQFSMPELLVLEGAAPIGATSLIGLANGLIADNGLIGNGLIAHRVVGNGILANGLIGNGLIANRVLGNGIIANGLIAGHGNPAPHAIGNDLLGAPYGLGVGKVDISAPLGLGKDTL</sequence>
<name>A0AAV4QSP4_9ARAC</name>
<dbReference type="Proteomes" id="UP001054837">
    <property type="component" value="Unassembled WGS sequence"/>
</dbReference>
<proteinExistence type="predicted"/>
<gene>
    <name evidence="1" type="ORF">CDAR_535531</name>
</gene>
<accession>A0AAV4QSP4</accession>
<evidence type="ECO:0000313" key="1">
    <source>
        <dbReference type="EMBL" id="GIY11346.1"/>
    </source>
</evidence>